<dbReference type="SUPFAM" id="SSF52266">
    <property type="entry name" value="SGNH hydrolase"/>
    <property type="match status" value="1"/>
</dbReference>
<dbReference type="InterPro" id="IPR051532">
    <property type="entry name" value="Ester_Hydrolysis_Enzymes"/>
</dbReference>
<comment type="caution">
    <text evidence="2">The sequence shown here is derived from an EMBL/GenBank/DDBJ whole genome shotgun (WGS) entry which is preliminary data.</text>
</comment>
<dbReference type="PANTHER" id="PTHR30383">
    <property type="entry name" value="THIOESTERASE 1/PROTEASE 1/LYSOPHOSPHOLIPASE L1"/>
    <property type="match status" value="1"/>
</dbReference>
<dbReference type="InterPro" id="IPR008265">
    <property type="entry name" value="Lipase_GDSL_AS"/>
</dbReference>
<evidence type="ECO:0000313" key="2">
    <source>
        <dbReference type="EMBL" id="MBT1072303.1"/>
    </source>
</evidence>
<sequence>MLYVGCSKVPQLSPLPERAVIVAFGDSLTAGTGAGEAESYPAVLSRLVARTVVNSGIPGEFSADGTARLANVLDQEHPSLLILCHGGNDMLARHDNQKIAHNLRSMVRLAHERGIAVVLLAVPAPDPALRPPALYEEVAKEFGLPVEQKAVRRILGTASLKSDYIHPNAAGYAQLAEAVAELLRSSGALER</sequence>
<accession>A0ABS5U9D8</accession>
<evidence type="ECO:0000259" key="1">
    <source>
        <dbReference type="Pfam" id="PF13472"/>
    </source>
</evidence>
<dbReference type="InterPro" id="IPR036514">
    <property type="entry name" value="SGNH_hydro_sf"/>
</dbReference>
<protein>
    <submittedName>
        <fullName evidence="2">Arylesterase</fullName>
    </submittedName>
</protein>
<name>A0ABS5U9D8_9BACT</name>
<dbReference type="PROSITE" id="PS01098">
    <property type="entry name" value="LIPASE_GDSL_SER"/>
    <property type="match status" value="1"/>
</dbReference>
<gene>
    <name evidence="2" type="ORF">KJB30_10935</name>
</gene>
<reference evidence="2 3" key="1">
    <citation type="submission" date="2021-05" db="EMBL/GenBank/DDBJ databases">
        <title>The draft genome of Geobacter chapellei DSM 13688.</title>
        <authorList>
            <person name="Xu Z."/>
            <person name="Masuda Y."/>
            <person name="Itoh H."/>
            <person name="Senoo K."/>
        </authorList>
    </citation>
    <scope>NUCLEOTIDE SEQUENCE [LARGE SCALE GENOMIC DNA]</scope>
    <source>
        <strain evidence="2 3">DSM 13688</strain>
    </source>
</reference>
<proteinExistence type="predicted"/>
<organism evidence="2 3">
    <name type="scientific">Pelotalea chapellei</name>
    <dbReference type="NCBI Taxonomy" id="44671"/>
    <lineage>
        <taxon>Bacteria</taxon>
        <taxon>Pseudomonadati</taxon>
        <taxon>Thermodesulfobacteriota</taxon>
        <taxon>Desulfuromonadia</taxon>
        <taxon>Geobacterales</taxon>
        <taxon>Geobacteraceae</taxon>
        <taxon>Pelotalea</taxon>
    </lineage>
</organism>
<dbReference type="Pfam" id="PF13472">
    <property type="entry name" value="Lipase_GDSL_2"/>
    <property type="match status" value="1"/>
</dbReference>
<dbReference type="PANTHER" id="PTHR30383:SF24">
    <property type="entry name" value="THIOESTERASE 1_PROTEASE 1_LYSOPHOSPHOLIPASE L1"/>
    <property type="match status" value="1"/>
</dbReference>
<dbReference type="Proteomes" id="UP000784128">
    <property type="component" value="Unassembled WGS sequence"/>
</dbReference>
<evidence type="ECO:0000313" key="3">
    <source>
        <dbReference type="Proteomes" id="UP000784128"/>
    </source>
</evidence>
<dbReference type="EMBL" id="JAHDYS010000009">
    <property type="protein sequence ID" value="MBT1072303.1"/>
    <property type="molecule type" value="Genomic_DNA"/>
</dbReference>
<dbReference type="InterPro" id="IPR013830">
    <property type="entry name" value="SGNH_hydro"/>
</dbReference>
<keyword evidence="3" id="KW-1185">Reference proteome</keyword>
<feature type="domain" description="SGNH hydrolase-type esterase" evidence="1">
    <location>
        <begin position="23"/>
        <end position="173"/>
    </location>
</feature>
<dbReference type="Gene3D" id="3.40.50.1110">
    <property type="entry name" value="SGNH hydrolase"/>
    <property type="match status" value="1"/>
</dbReference>